<dbReference type="SUPFAM" id="SSF52833">
    <property type="entry name" value="Thioredoxin-like"/>
    <property type="match status" value="1"/>
</dbReference>
<protein>
    <submittedName>
        <fullName evidence="9">Thiol:disulfide interchange protein</fullName>
    </submittedName>
</protein>
<keyword evidence="5 6" id="KW-0472">Membrane</keyword>
<keyword evidence="4 6" id="KW-1133">Transmembrane helix</keyword>
<dbReference type="InterPro" id="IPR003834">
    <property type="entry name" value="Cyt_c_assmbl_TM_dom"/>
</dbReference>
<dbReference type="EMBL" id="QWDM01000001">
    <property type="protein sequence ID" value="RUT72428.1"/>
    <property type="molecule type" value="Genomic_DNA"/>
</dbReference>
<feature type="domain" description="Cytochrome C biogenesis protein transmembrane" evidence="8">
    <location>
        <begin position="178"/>
        <end position="385"/>
    </location>
</feature>
<feature type="signal peptide" evidence="7">
    <location>
        <begin position="1"/>
        <end position="21"/>
    </location>
</feature>
<dbReference type="GO" id="GO:0016020">
    <property type="term" value="C:membrane"/>
    <property type="evidence" value="ECO:0007669"/>
    <property type="project" value="UniProtKB-SubCell"/>
</dbReference>
<dbReference type="Gene3D" id="3.40.30.10">
    <property type="entry name" value="Glutaredoxin"/>
    <property type="match status" value="1"/>
</dbReference>
<dbReference type="PANTHER" id="PTHR32234:SF0">
    <property type="entry name" value="THIOL:DISULFIDE INTERCHANGE PROTEIN DSBD"/>
    <property type="match status" value="1"/>
</dbReference>
<evidence type="ECO:0000256" key="5">
    <source>
        <dbReference type="ARBA" id="ARBA00023136"/>
    </source>
</evidence>
<evidence type="ECO:0000256" key="7">
    <source>
        <dbReference type="SAM" id="SignalP"/>
    </source>
</evidence>
<reference evidence="10" key="1">
    <citation type="journal article" date="2019" name="Syst. Appl. Microbiol.">
        <title>Flavobacterium circumlabens sp. nov. and Flavobacterium cupreum sp. nov., two psychrotrophic species isolated from Antarctic environmental samples.</title>
        <authorList>
            <person name="Kralova S."/>
            <person name="Busse H.-J."/>
            <person name="Svec P."/>
            <person name="Maslanova I."/>
            <person name="Stankova E."/>
            <person name="Bartak M."/>
            <person name="Sedlacek I."/>
        </authorList>
    </citation>
    <scope>NUCLEOTIDE SEQUENCE [LARGE SCALE GENOMIC DNA]</scope>
    <source>
        <strain evidence="10">CCM 8825</strain>
    </source>
</reference>
<feature type="transmembrane region" description="Helical" evidence="6">
    <location>
        <begin position="401"/>
        <end position="418"/>
    </location>
</feature>
<evidence type="ECO:0000256" key="6">
    <source>
        <dbReference type="SAM" id="Phobius"/>
    </source>
</evidence>
<comment type="caution">
    <text evidence="9">The sequence shown here is derived from an EMBL/GenBank/DDBJ whole genome shotgun (WGS) entry which is preliminary data.</text>
</comment>
<feature type="transmembrane region" description="Helical" evidence="6">
    <location>
        <begin position="176"/>
        <end position="204"/>
    </location>
</feature>
<keyword evidence="2 6" id="KW-0812">Transmembrane</keyword>
<dbReference type="Pfam" id="PF13899">
    <property type="entry name" value="Thioredoxin_7"/>
    <property type="match status" value="1"/>
</dbReference>
<name>A0A434ADG9_9FLAO</name>
<organism evidence="9 10">
    <name type="scientific">Flavobacterium cupreum</name>
    <dbReference type="NCBI Taxonomy" id="2133766"/>
    <lineage>
        <taxon>Bacteria</taxon>
        <taxon>Pseudomonadati</taxon>
        <taxon>Bacteroidota</taxon>
        <taxon>Flavobacteriia</taxon>
        <taxon>Flavobacteriales</taxon>
        <taxon>Flavobacteriaceae</taxon>
        <taxon>Flavobacterium</taxon>
    </lineage>
</organism>
<gene>
    <name evidence="9" type="ORF">D0817_02140</name>
</gene>
<sequence>MSTLKKVIPVTILLVCLSVFHCFGQIQENPVKWKINIERGSTDTLLVSLKATIKKGWHINSQFKAIHDGPLPTVFDFGKSDQYILAGKVLEPKPLSRTAKEYNNQKLYYFENEATFVQKIVPKTNDSITINAAITYMSCSSTMCLPPDTEEITLKYKPEPVAVRIPYTAPAAESNLFWVFLGGLLGGFLALLTPCVFSMIPLTVSYFTKNGGVKKAILYAASIVVIYVTLGLTITLTLGPDALNALASNGIVNLVFFLIFVVFAISFLGAFEITLPNKWLDKSDKMTDKGGLIGIFFMAFTLALVSFSCTGPIIGSLLVEAAIGGSITGPAIGMFGFALALSIPFMLFAAFPSMLKKLPKSGSWLGQVKVILGFLELALALKFLSTFDLVYKLGFLKRETFIAIWIVIFSMFGLYMLGKLKLDEYETKAKVSISGLLSSIVIFSFVVYLIPGLWGAPLKLVSGFLPPSFYKEWNQNTGNANARVTNDVTEKHAQQCPQNLNCFHDYQKGLAYAKKVHKPIILDFTGWSCVNCRKMEDNVWSDPVVWEKLNNNYVLISLYVDDTSLLPENEQIISPTTGKKIKTAGNKWSDFQTAKFKTNSQPYYVLMDTNENALTKPVAYEPDTKTYVDFLQKGIENFKIPH</sequence>
<feature type="transmembrane region" description="Helical" evidence="6">
    <location>
        <begin position="331"/>
        <end position="351"/>
    </location>
</feature>
<dbReference type="OrthoDB" id="9811036at2"/>
<dbReference type="Pfam" id="PF02683">
    <property type="entry name" value="DsbD_TM"/>
    <property type="match status" value="1"/>
</dbReference>
<evidence type="ECO:0000256" key="4">
    <source>
        <dbReference type="ARBA" id="ARBA00022989"/>
    </source>
</evidence>
<keyword evidence="7" id="KW-0732">Signal</keyword>
<evidence type="ECO:0000313" key="9">
    <source>
        <dbReference type="EMBL" id="RUT72428.1"/>
    </source>
</evidence>
<feature type="transmembrane region" description="Helical" evidence="6">
    <location>
        <begin position="250"/>
        <end position="271"/>
    </location>
</feature>
<feature type="transmembrane region" description="Helical" evidence="6">
    <location>
        <begin position="430"/>
        <end position="454"/>
    </location>
</feature>
<dbReference type="GO" id="GO:0015035">
    <property type="term" value="F:protein-disulfide reductase activity"/>
    <property type="evidence" value="ECO:0007669"/>
    <property type="project" value="TreeGrafter"/>
</dbReference>
<evidence type="ECO:0000256" key="1">
    <source>
        <dbReference type="ARBA" id="ARBA00004141"/>
    </source>
</evidence>
<dbReference type="GO" id="GO:0045454">
    <property type="term" value="P:cell redox homeostasis"/>
    <property type="evidence" value="ECO:0007669"/>
    <property type="project" value="TreeGrafter"/>
</dbReference>
<evidence type="ECO:0000256" key="3">
    <source>
        <dbReference type="ARBA" id="ARBA00022748"/>
    </source>
</evidence>
<accession>A0A434ADG9</accession>
<feature type="transmembrane region" description="Helical" evidence="6">
    <location>
        <begin position="216"/>
        <end position="238"/>
    </location>
</feature>
<keyword evidence="3" id="KW-0201">Cytochrome c-type biogenesis</keyword>
<dbReference type="Proteomes" id="UP000288102">
    <property type="component" value="Unassembled WGS sequence"/>
</dbReference>
<evidence type="ECO:0000256" key="2">
    <source>
        <dbReference type="ARBA" id="ARBA00022692"/>
    </source>
</evidence>
<dbReference type="AlphaFoldDB" id="A0A434ADG9"/>
<keyword evidence="10" id="KW-1185">Reference proteome</keyword>
<proteinExistence type="predicted"/>
<dbReference type="PANTHER" id="PTHR32234">
    <property type="entry name" value="THIOL:DISULFIDE INTERCHANGE PROTEIN DSBD"/>
    <property type="match status" value="1"/>
</dbReference>
<evidence type="ECO:0000259" key="8">
    <source>
        <dbReference type="Pfam" id="PF02683"/>
    </source>
</evidence>
<feature type="transmembrane region" description="Helical" evidence="6">
    <location>
        <begin position="363"/>
        <end position="381"/>
    </location>
</feature>
<feature type="chain" id="PRO_5019061816" evidence="7">
    <location>
        <begin position="22"/>
        <end position="642"/>
    </location>
</feature>
<feature type="transmembrane region" description="Helical" evidence="6">
    <location>
        <begin position="292"/>
        <end position="319"/>
    </location>
</feature>
<dbReference type="RefSeq" id="WP_127336731.1">
    <property type="nucleotide sequence ID" value="NZ_QWDM01000001.1"/>
</dbReference>
<evidence type="ECO:0000313" key="10">
    <source>
        <dbReference type="Proteomes" id="UP000288102"/>
    </source>
</evidence>
<comment type="subcellular location">
    <subcellularLocation>
        <location evidence="1">Membrane</location>
        <topology evidence="1">Multi-pass membrane protein</topology>
    </subcellularLocation>
</comment>
<dbReference type="GO" id="GO:0017004">
    <property type="term" value="P:cytochrome complex assembly"/>
    <property type="evidence" value="ECO:0007669"/>
    <property type="project" value="UniProtKB-KW"/>
</dbReference>
<dbReference type="InterPro" id="IPR036249">
    <property type="entry name" value="Thioredoxin-like_sf"/>
</dbReference>